<comment type="caution">
    <text evidence="1">The sequence shown here is derived from an EMBL/GenBank/DDBJ whole genome shotgun (WGS) entry which is preliminary data.</text>
</comment>
<sequence>LNQELKNIENTRYNILLELYEPEYLGDDLEEYEIHNLIRLGIIRIVTQQNAYIKNPEIKNQPYNDYLNLENLEIIVETESEKYMLTELGNLFIKACSRENKD</sequence>
<protein>
    <submittedName>
        <fullName evidence="1">Uncharacterized protein</fullName>
    </submittedName>
</protein>
<dbReference type="Proteomes" id="UP001350005">
    <property type="component" value="Unassembled WGS sequence"/>
</dbReference>
<evidence type="ECO:0000313" key="2">
    <source>
        <dbReference type="Proteomes" id="UP001350005"/>
    </source>
</evidence>
<gene>
    <name evidence="1" type="ORF">V2E39_23910</name>
</gene>
<dbReference type="Pfam" id="PF14337">
    <property type="entry name" value="Abi_alpha"/>
    <property type="match status" value="1"/>
</dbReference>
<reference evidence="1 2" key="1">
    <citation type="submission" date="2024-01" db="EMBL/GenBank/DDBJ databases">
        <title>Whole genome of Chryseobacterium arthrosphaerae NNCa 2741.</title>
        <authorList>
            <person name="Boriskina E.V."/>
            <person name="Gordinskaya N.A."/>
            <person name="Kropotov V.S."/>
            <person name="Alekseeva A.E."/>
            <person name="Makhova M.A."/>
            <person name="Kryazhev D.V."/>
            <person name="Shkurkina I.S."/>
        </authorList>
    </citation>
    <scope>NUCLEOTIDE SEQUENCE [LARGE SCALE GENOMIC DNA]</scope>
    <source>
        <strain evidence="1 2">NNCa 2741</strain>
    </source>
</reference>
<feature type="non-terminal residue" evidence="1">
    <location>
        <position position="1"/>
    </location>
</feature>
<name>A0ABU7R6N5_9FLAO</name>
<dbReference type="RefSeq" id="WP_330937645.1">
    <property type="nucleotide sequence ID" value="NZ_JAZGJU010000123.1"/>
</dbReference>
<evidence type="ECO:0000313" key="1">
    <source>
        <dbReference type="EMBL" id="MEE6130458.1"/>
    </source>
</evidence>
<accession>A0ABU7R6N5</accession>
<dbReference type="EMBL" id="JAZGJU010000123">
    <property type="protein sequence ID" value="MEE6130458.1"/>
    <property type="molecule type" value="Genomic_DNA"/>
</dbReference>
<keyword evidence="2" id="KW-1185">Reference proteome</keyword>
<proteinExistence type="predicted"/>
<organism evidence="1 2">
    <name type="scientific">Chryseobacterium arthrosphaerae</name>
    <dbReference type="NCBI Taxonomy" id="651561"/>
    <lineage>
        <taxon>Bacteria</taxon>
        <taxon>Pseudomonadati</taxon>
        <taxon>Bacteroidota</taxon>
        <taxon>Flavobacteriia</taxon>
        <taxon>Flavobacteriales</taxon>
        <taxon>Weeksellaceae</taxon>
        <taxon>Chryseobacterium group</taxon>
        <taxon>Chryseobacterium</taxon>
    </lineage>
</organism>
<dbReference type="InterPro" id="IPR025506">
    <property type="entry name" value="Abi_alpha"/>
</dbReference>